<evidence type="ECO:0000313" key="3">
    <source>
        <dbReference type="EMBL" id="QDV43875.1"/>
    </source>
</evidence>
<protein>
    <recommendedName>
        <fullName evidence="2">DUF6398 domain-containing protein</fullName>
    </recommendedName>
</protein>
<dbReference type="InterPro" id="IPR045651">
    <property type="entry name" value="DUF6398"/>
</dbReference>
<accession>A0A518HSQ5</accession>
<dbReference type="EMBL" id="CP037423">
    <property type="protein sequence ID" value="QDV43875.1"/>
    <property type="molecule type" value="Genomic_DNA"/>
</dbReference>
<dbReference type="RefSeq" id="WP_197456110.1">
    <property type="nucleotide sequence ID" value="NZ_CP037423.1"/>
</dbReference>
<reference evidence="3 4" key="1">
    <citation type="submission" date="2019-03" db="EMBL/GenBank/DDBJ databases">
        <title>Deep-cultivation of Planctomycetes and their phenomic and genomic characterization uncovers novel biology.</title>
        <authorList>
            <person name="Wiegand S."/>
            <person name="Jogler M."/>
            <person name="Boedeker C."/>
            <person name="Pinto D."/>
            <person name="Vollmers J."/>
            <person name="Rivas-Marin E."/>
            <person name="Kohn T."/>
            <person name="Peeters S.H."/>
            <person name="Heuer A."/>
            <person name="Rast P."/>
            <person name="Oberbeckmann S."/>
            <person name="Bunk B."/>
            <person name="Jeske O."/>
            <person name="Meyerdierks A."/>
            <person name="Storesund J.E."/>
            <person name="Kallscheuer N."/>
            <person name="Luecker S."/>
            <person name="Lage O.M."/>
            <person name="Pohl T."/>
            <person name="Merkel B.J."/>
            <person name="Hornburger P."/>
            <person name="Mueller R.-W."/>
            <person name="Bruemmer F."/>
            <person name="Labrenz M."/>
            <person name="Spormann A.M."/>
            <person name="Op den Camp H."/>
            <person name="Overmann J."/>
            <person name="Amann R."/>
            <person name="Jetten M.S.M."/>
            <person name="Mascher T."/>
            <person name="Medema M.H."/>
            <person name="Devos D.P."/>
            <person name="Kaster A.-K."/>
            <person name="Ovreas L."/>
            <person name="Rohde M."/>
            <person name="Galperin M.Y."/>
            <person name="Jogler C."/>
        </authorList>
    </citation>
    <scope>NUCLEOTIDE SEQUENCE [LARGE SCALE GENOMIC DNA]</scope>
    <source>
        <strain evidence="3 4">Enr13</strain>
    </source>
</reference>
<proteinExistence type="predicted"/>
<dbReference type="Proteomes" id="UP000319004">
    <property type="component" value="Chromosome"/>
</dbReference>
<evidence type="ECO:0000313" key="4">
    <source>
        <dbReference type="Proteomes" id="UP000319004"/>
    </source>
</evidence>
<evidence type="ECO:0000259" key="2">
    <source>
        <dbReference type="Pfam" id="PF19935"/>
    </source>
</evidence>
<evidence type="ECO:0000256" key="1">
    <source>
        <dbReference type="SAM" id="MobiDB-lite"/>
    </source>
</evidence>
<name>A0A518HSQ5_9BACT</name>
<feature type="region of interest" description="Disordered" evidence="1">
    <location>
        <begin position="187"/>
        <end position="208"/>
    </location>
</feature>
<dbReference type="AlphaFoldDB" id="A0A518HSQ5"/>
<feature type="compositionally biased region" description="Basic residues" evidence="1">
    <location>
        <begin position="192"/>
        <end position="205"/>
    </location>
</feature>
<feature type="domain" description="DUF6398" evidence="2">
    <location>
        <begin position="223"/>
        <end position="328"/>
    </location>
</feature>
<gene>
    <name evidence="3" type="ORF">Enr13x_37350</name>
</gene>
<dbReference type="KEGG" id="snep:Enr13x_37350"/>
<organism evidence="3 4">
    <name type="scientific">Stieleria neptunia</name>
    <dbReference type="NCBI Taxonomy" id="2527979"/>
    <lineage>
        <taxon>Bacteria</taxon>
        <taxon>Pseudomonadati</taxon>
        <taxon>Planctomycetota</taxon>
        <taxon>Planctomycetia</taxon>
        <taxon>Pirellulales</taxon>
        <taxon>Pirellulaceae</taxon>
        <taxon>Stieleria</taxon>
    </lineage>
</organism>
<sequence>MNLTTDEGKLFYDLYAALLSFVNRRLEVSSETFSDAREYTTTPPEIRVAIRDALFEHRELIDEFVKENPARLGAESLEIVGSWKHALPGKFYIFRYLKKYTVFLTSGDSPNKAYGVLGLADPMVDVIGPYLPQLVATVLLPYQGRIIYDGMLAGYNIRFGGGIKRSLNEEYKQAKEKFGIVTSLGDQAAPKPKQKTPKKQPRKVKAALGGRSAADEAKAIAEELAQMTDAFCRQFLNEEYAVLCRELVSALARKRPSPLLRGRRETWASGVVRTIGWANFLHDPSQTPHLNLYSIDEAFGIAESTGAAKLKEIRTMLRIRQLDPKWTLPSTMDDNPMVWMLEVNGIMMDVRRAPRELQEAAFKKGLIPYIPADRAEADEASQ</sequence>
<keyword evidence="4" id="KW-1185">Reference proteome</keyword>
<dbReference type="Pfam" id="PF19935">
    <property type="entry name" value="DUF6398"/>
    <property type="match status" value="1"/>
</dbReference>